<dbReference type="Gene3D" id="1.10.238.10">
    <property type="entry name" value="EF-hand"/>
    <property type="match status" value="2"/>
</dbReference>
<evidence type="ECO:0000313" key="6">
    <source>
        <dbReference type="Proteomes" id="UP000276133"/>
    </source>
</evidence>
<accession>A0A3M7T605</accession>
<dbReference type="PROSITE" id="PS00018">
    <property type="entry name" value="EF_HAND_1"/>
    <property type="match status" value="1"/>
</dbReference>
<evidence type="ECO:0000259" key="3">
    <source>
        <dbReference type="PROSITE" id="PS50222"/>
    </source>
</evidence>
<proteinExistence type="predicted"/>
<dbReference type="GO" id="GO:0005509">
    <property type="term" value="F:calcium ion binding"/>
    <property type="evidence" value="ECO:0007669"/>
    <property type="project" value="InterPro"/>
</dbReference>
<dbReference type="InterPro" id="IPR011992">
    <property type="entry name" value="EF-hand-dom_pair"/>
</dbReference>
<sequence length="146" mass="16782">MPGYNEDQLSDFRDAFTLFDDRGDDKIHKSHLGEVVRALGLNPTEADIKKCLKDSSTERISFEQFLPIYEDLSKKKDQSTEEDFIEGLRVFDKDGSGLINSAELRHLLTTLGERLTDEEVEQLLNGLEDKHGNVNYEEFVRMLLRS</sequence>
<gene>
    <name evidence="4" type="ORF">BpHYR1_018482</name>
    <name evidence="5" type="ORF">BpHYR1_024164</name>
</gene>
<dbReference type="SUPFAM" id="SSF47473">
    <property type="entry name" value="EF-hand"/>
    <property type="match status" value="1"/>
</dbReference>
<dbReference type="CDD" id="cd00051">
    <property type="entry name" value="EFh"/>
    <property type="match status" value="1"/>
</dbReference>
<name>A0A3M7T605_BRAPC</name>
<dbReference type="EMBL" id="REGN01000225">
    <property type="protein sequence ID" value="RNA43405.1"/>
    <property type="molecule type" value="Genomic_DNA"/>
</dbReference>
<evidence type="ECO:0000313" key="4">
    <source>
        <dbReference type="EMBL" id="RNA04382.1"/>
    </source>
</evidence>
<keyword evidence="6" id="KW-1185">Reference proteome</keyword>
<evidence type="ECO:0000313" key="5">
    <source>
        <dbReference type="EMBL" id="RNA43405.1"/>
    </source>
</evidence>
<keyword evidence="1" id="KW-0677">Repeat</keyword>
<dbReference type="SMART" id="SM00054">
    <property type="entry name" value="EFh"/>
    <property type="match status" value="2"/>
</dbReference>
<feature type="domain" description="EF-hand" evidence="3">
    <location>
        <begin position="7"/>
        <end position="42"/>
    </location>
</feature>
<dbReference type="Proteomes" id="UP000276133">
    <property type="component" value="Unassembled WGS sequence"/>
</dbReference>
<dbReference type="EMBL" id="REGN01008125">
    <property type="protein sequence ID" value="RNA04382.1"/>
    <property type="molecule type" value="Genomic_DNA"/>
</dbReference>
<dbReference type="PANTHER" id="PTHR23048:SF49">
    <property type="entry name" value="FI08416P-RELATED"/>
    <property type="match status" value="1"/>
</dbReference>
<dbReference type="InterPro" id="IPR002048">
    <property type="entry name" value="EF_hand_dom"/>
</dbReference>
<dbReference type="OrthoDB" id="5959761at2759"/>
<dbReference type="PANTHER" id="PTHR23048">
    <property type="entry name" value="MYOSIN LIGHT CHAIN 1, 3"/>
    <property type="match status" value="1"/>
</dbReference>
<organism evidence="5 6">
    <name type="scientific">Brachionus plicatilis</name>
    <name type="common">Marine rotifer</name>
    <name type="synonym">Brachionus muelleri</name>
    <dbReference type="NCBI Taxonomy" id="10195"/>
    <lineage>
        <taxon>Eukaryota</taxon>
        <taxon>Metazoa</taxon>
        <taxon>Spiralia</taxon>
        <taxon>Gnathifera</taxon>
        <taxon>Rotifera</taxon>
        <taxon>Eurotatoria</taxon>
        <taxon>Monogononta</taxon>
        <taxon>Pseudotrocha</taxon>
        <taxon>Ploima</taxon>
        <taxon>Brachionidae</taxon>
        <taxon>Brachionus</taxon>
    </lineage>
</organism>
<reference evidence="5 6" key="1">
    <citation type="journal article" date="2018" name="Sci. Rep.">
        <title>Genomic signatures of local adaptation to the degree of environmental predictability in rotifers.</title>
        <authorList>
            <person name="Franch-Gras L."/>
            <person name="Hahn C."/>
            <person name="Garcia-Roger E.M."/>
            <person name="Carmona M.J."/>
            <person name="Serra M."/>
            <person name="Gomez A."/>
        </authorList>
    </citation>
    <scope>NUCLEOTIDE SEQUENCE [LARGE SCALE GENOMIC DNA]</scope>
    <source>
        <strain evidence="5">HYR1</strain>
    </source>
</reference>
<dbReference type="AlphaFoldDB" id="A0A3M7T605"/>
<dbReference type="PROSITE" id="PS50222">
    <property type="entry name" value="EF_HAND_2"/>
    <property type="match status" value="2"/>
</dbReference>
<dbReference type="Pfam" id="PF13499">
    <property type="entry name" value="EF-hand_7"/>
    <property type="match status" value="1"/>
</dbReference>
<feature type="domain" description="EF-hand" evidence="3">
    <location>
        <begin position="79"/>
        <end position="114"/>
    </location>
</feature>
<dbReference type="FunFam" id="1.10.238.10:FF:000003">
    <property type="entry name" value="Calmodulin A"/>
    <property type="match status" value="1"/>
</dbReference>
<evidence type="ECO:0000256" key="1">
    <source>
        <dbReference type="ARBA" id="ARBA00022737"/>
    </source>
</evidence>
<dbReference type="STRING" id="10195.A0A3M7T605"/>
<evidence type="ECO:0000256" key="2">
    <source>
        <dbReference type="ARBA" id="ARBA00022837"/>
    </source>
</evidence>
<dbReference type="InterPro" id="IPR050230">
    <property type="entry name" value="CALM/Myosin/TropC-like"/>
</dbReference>
<dbReference type="GO" id="GO:0016460">
    <property type="term" value="C:myosin II complex"/>
    <property type="evidence" value="ECO:0007669"/>
    <property type="project" value="TreeGrafter"/>
</dbReference>
<dbReference type="InterPro" id="IPR018247">
    <property type="entry name" value="EF_Hand_1_Ca_BS"/>
</dbReference>
<comment type="caution">
    <text evidence="5">The sequence shown here is derived from an EMBL/GenBank/DDBJ whole genome shotgun (WGS) entry which is preliminary data.</text>
</comment>
<keyword evidence="2" id="KW-0106">Calcium</keyword>
<protein>
    <submittedName>
        <fullName evidence="5">Myosin-2 essential light chain isoform X2</fullName>
    </submittedName>
</protein>